<accession>A0A5B7FT91</accession>
<evidence type="ECO:0000313" key="2">
    <source>
        <dbReference type="Proteomes" id="UP000324222"/>
    </source>
</evidence>
<dbReference type="AlphaFoldDB" id="A0A5B7FT91"/>
<comment type="caution">
    <text evidence="1">The sequence shown here is derived from an EMBL/GenBank/DDBJ whole genome shotgun (WGS) entry which is preliminary data.</text>
</comment>
<keyword evidence="2" id="KW-1185">Reference proteome</keyword>
<gene>
    <name evidence="1" type="ORF">E2C01_043544</name>
</gene>
<organism evidence="1 2">
    <name type="scientific">Portunus trituberculatus</name>
    <name type="common">Swimming crab</name>
    <name type="synonym">Neptunus trituberculatus</name>
    <dbReference type="NCBI Taxonomy" id="210409"/>
    <lineage>
        <taxon>Eukaryota</taxon>
        <taxon>Metazoa</taxon>
        <taxon>Ecdysozoa</taxon>
        <taxon>Arthropoda</taxon>
        <taxon>Crustacea</taxon>
        <taxon>Multicrustacea</taxon>
        <taxon>Malacostraca</taxon>
        <taxon>Eumalacostraca</taxon>
        <taxon>Eucarida</taxon>
        <taxon>Decapoda</taxon>
        <taxon>Pleocyemata</taxon>
        <taxon>Brachyura</taxon>
        <taxon>Eubrachyura</taxon>
        <taxon>Portunoidea</taxon>
        <taxon>Portunidae</taxon>
        <taxon>Portuninae</taxon>
        <taxon>Portunus</taxon>
    </lineage>
</organism>
<sequence length="115" mass="13431">MDKDFSGFRDEQDSIRRLINIERELRYMKEVMLSLMDKQDRLKMENTVLKLRLVESEKVSAINLGLKEEIQEIKKQDKATCQNYENSLRSLQDKVQDGIVDRIEGGLGENKLKGL</sequence>
<proteinExistence type="predicted"/>
<dbReference type="Proteomes" id="UP000324222">
    <property type="component" value="Unassembled WGS sequence"/>
</dbReference>
<name>A0A5B7FT91_PORTR</name>
<evidence type="ECO:0000313" key="1">
    <source>
        <dbReference type="EMBL" id="MPC49732.1"/>
    </source>
</evidence>
<dbReference type="EMBL" id="VSRR010009063">
    <property type="protein sequence ID" value="MPC49732.1"/>
    <property type="molecule type" value="Genomic_DNA"/>
</dbReference>
<protein>
    <submittedName>
        <fullName evidence="1">Uncharacterized protein</fullName>
    </submittedName>
</protein>
<reference evidence="1 2" key="1">
    <citation type="submission" date="2019-05" db="EMBL/GenBank/DDBJ databases">
        <title>Another draft genome of Portunus trituberculatus and its Hox gene families provides insights of decapod evolution.</title>
        <authorList>
            <person name="Jeong J.-H."/>
            <person name="Song I."/>
            <person name="Kim S."/>
            <person name="Choi T."/>
            <person name="Kim D."/>
            <person name="Ryu S."/>
            <person name="Kim W."/>
        </authorList>
    </citation>
    <scope>NUCLEOTIDE SEQUENCE [LARGE SCALE GENOMIC DNA]</scope>
    <source>
        <tissue evidence="1">Muscle</tissue>
    </source>
</reference>